<dbReference type="OrthoDB" id="9807602at2"/>
<feature type="transmembrane region" description="Helical" evidence="1">
    <location>
        <begin position="239"/>
        <end position="268"/>
    </location>
</feature>
<dbReference type="AlphaFoldDB" id="A0A127V9F0"/>
<keyword evidence="3" id="KW-1185">Reference proteome</keyword>
<gene>
    <name evidence="2" type="ORF">AY601_0916</name>
</gene>
<evidence type="ECO:0000313" key="2">
    <source>
        <dbReference type="EMBL" id="AMP97857.1"/>
    </source>
</evidence>
<proteinExistence type="predicted"/>
<feature type="transmembrane region" description="Helical" evidence="1">
    <location>
        <begin position="350"/>
        <end position="372"/>
    </location>
</feature>
<evidence type="ECO:0000313" key="3">
    <source>
        <dbReference type="Proteomes" id="UP000071561"/>
    </source>
</evidence>
<feature type="transmembrane region" description="Helical" evidence="1">
    <location>
        <begin position="185"/>
        <end position="204"/>
    </location>
</feature>
<dbReference type="RefSeq" id="WP_084359095.1">
    <property type="nucleotide sequence ID" value="NZ_CP014504.1"/>
</dbReference>
<reference evidence="2 3" key="1">
    <citation type="submission" date="2016-03" db="EMBL/GenBank/DDBJ databases">
        <title>Complete genome sequence of Pedobacter cryoconitis PAMC 27485.</title>
        <authorList>
            <person name="Lee J."/>
            <person name="Kim O.-S."/>
        </authorList>
    </citation>
    <scope>NUCLEOTIDE SEQUENCE [LARGE SCALE GENOMIC DNA]</scope>
    <source>
        <strain evidence="2 3">PAMC 27485</strain>
    </source>
</reference>
<dbReference type="PANTHER" id="PTHR16214:SF3">
    <property type="entry name" value="TRANSMEMBRANE PROTEIN 260"/>
    <property type="match status" value="1"/>
</dbReference>
<feature type="transmembrane region" description="Helical" evidence="1">
    <location>
        <begin position="73"/>
        <end position="92"/>
    </location>
</feature>
<accession>A0A127V9F0</accession>
<dbReference type="Pfam" id="PF11028">
    <property type="entry name" value="TMEM260-like"/>
    <property type="match status" value="1"/>
</dbReference>
<feature type="transmembrane region" description="Helical" evidence="1">
    <location>
        <begin position="280"/>
        <end position="304"/>
    </location>
</feature>
<dbReference type="PANTHER" id="PTHR16214">
    <property type="entry name" value="TRANSMEMBRANE PROTEIN 260"/>
    <property type="match status" value="1"/>
</dbReference>
<sequence length="1068" mass="121080">MKLTAQQHLEIRQHLLSLSLTENMLDELYDHLLTALEQKPASAKFNMTEVRELIDTEFSELINTPEEKKKYRLINTVAGFALFGIALLTYWLTMEPTASFYDCGEFIATANKLQVGHQPGAPLFLMIGKMFSLLAMGNTAKIAYWINFSAVLASAATIMFLFWTITALASKVYSKEKVGSKTFSIIAAGAIGALAYTFSDTFWFSAVESEVYALSSLFTAVTFWAILRWESETNNRWLIFISFIVGLSIGVHLLSLLTIPAVTLVYYFKKVKERGVLGTIKAFLIGCLIVGIVQFVLIQYFVLFAAEADLLFVNTFGLFFGSGAICFILLFAAILYSVISYSIRHQKYNLNMGLLCLVFVLFGFSSYLMILIRADAKTNINLSNPDQPFSLYDYLGRTNYGSVPLIYGNTFDAKVVEQKETGNTYRKGASKYEISGKTYKTVYDKNILFPRTFSQKAGHDKYYQQWLSLNEGQTPTFTQNLSFFTSWQLGFMYWRYFLWNFAGRQNDVQGVGNVQDGNWITGIKPLDSLRLGSQADLPATITTNAGHNMYYGLPLLMGIAGLIWLYRRNKKDGIVVITLFFFTGIAIILYLNQDPLQPRERDYAYAGSFYAFAICIGFGVLALKELLSKIARQRLSLIIATGICLLAAPVLMGVQGWDDHDRSHKTTATDWAKNYLNSCAPNAILFTNADNDTFPLWYAQEVEGFRTDVRVICMQFLPDASFINQLKKQMNKSAALPITMAEEKYVTGVRDYLPYVDYGLTDSVELKDLFSVMTSENKEDQVQMTDGTFMNFLPTKKLKLTIDPEQLVKTHTITPAQKAQVSKTMEWNFNKSYASKGDLALFDILIHNNWERPIYFATSVSQDTYIGLDQYLYLEGYAYRLLPFKTSAEDNRDKSDKTNSDVMYANVMHKMDYTGFNKASYLDQESKRIVFSTWGFNNTLAGNLIMEGKSAKAAYLMQKCLRDLPLTNYSVRDTVNRISTIQNLYALNRIKEANQLTKETAGFLAQEFSYVCTLAPEFQQAYLQDTRLSLSVLHQLDQLTAGYKQQELNHVIKDSFNQMIDKSGIRRS</sequence>
<keyword evidence="1" id="KW-0812">Transmembrane</keyword>
<dbReference type="KEGG" id="pcm:AY601_0916"/>
<keyword evidence="1" id="KW-0472">Membrane</keyword>
<evidence type="ECO:0000256" key="1">
    <source>
        <dbReference type="SAM" id="Phobius"/>
    </source>
</evidence>
<protein>
    <submittedName>
        <fullName evidence="2">Membrane protein</fullName>
    </submittedName>
</protein>
<name>A0A127V9F0_9SPHI</name>
<dbReference type="PATRIC" id="fig|188932.3.peg.944"/>
<feature type="transmembrane region" description="Helical" evidence="1">
    <location>
        <begin position="603"/>
        <end position="623"/>
    </location>
</feature>
<feature type="transmembrane region" description="Helical" evidence="1">
    <location>
        <begin position="549"/>
        <end position="566"/>
    </location>
</feature>
<feature type="transmembrane region" description="Helical" evidence="1">
    <location>
        <begin position="316"/>
        <end position="338"/>
    </location>
</feature>
<dbReference type="InterPro" id="IPR052724">
    <property type="entry name" value="GT117_domain-containing"/>
</dbReference>
<dbReference type="Proteomes" id="UP000071561">
    <property type="component" value="Chromosome"/>
</dbReference>
<keyword evidence="1" id="KW-1133">Transmembrane helix</keyword>
<feature type="transmembrane region" description="Helical" evidence="1">
    <location>
        <begin position="211"/>
        <end position="227"/>
    </location>
</feature>
<dbReference type="EMBL" id="CP014504">
    <property type="protein sequence ID" value="AMP97857.1"/>
    <property type="molecule type" value="Genomic_DNA"/>
</dbReference>
<feature type="transmembrane region" description="Helical" evidence="1">
    <location>
        <begin position="635"/>
        <end position="657"/>
    </location>
</feature>
<feature type="transmembrane region" description="Helical" evidence="1">
    <location>
        <begin position="120"/>
        <end position="137"/>
    </location>
</feature>
<feature type="transmembrane region" description="Helical" evidence="1">
    <location>
        <begin position="573"/>
        <end position="591"/>
    </location>
</feature>
<organism evidence="2 3">
    <name type="scientific">Pedobacter cryoconitis</name>
    <dbReference type="NCBI Taxonomy" id="188932"/>
    <lineage>
        <taxon>Bacteria</taxon>
        <taxon>Pseudomonadati</taxon>
        <taxon>Bacteroidota</taxon>
        <taxon>Sphingobacteriia</taxon>
        <taxon>Sphingobacteriales</taxon>
        <taxon>Sphingobacteriaceae</taxon>
        <taxon>Pedobacter</taxon>
    </lineage>
</organism>
<feature type="transmembrane region" description="Helical" evidence="1">
    <location>
        <begin position="144"/>
        <end position="165"/>
    </location>
</feature>
<dbReference type="InterPro" id="IPR021280">
    <property type="entry name" value="TMEM260-like"/>
</dbReference>